<gene>
    <name evidence="2" type="ORF">EIP75_07660</name>
</gene>
<organism evidence="2 3">
    <name type="scientific">Aquabacterium soli</name>
    <dbReference type="NCBI Taxonomy" id="2493092"/>
    <lineage>
        <taxon>Bacteria</taxon>
        <taxon>Pseudomonadati</taxon>
        <taxon>Pseudomonadota</taxon>
        <taxon>Betaproteobacteria</taxon>
        <taxon>Burkholderiales</taxon>
        <taxon>Aquabacterium</taxon>
    </lineage>
</organism>
<dbReference type="EMBL" id="RSED01000005">
    <property type="protein sequence ID" value="RRS04851.1"/>
    <property type="molecule type" value="Genomic_DNA"/>
</dbReference>
<dbReference type="OrthoDB" id="826511at2"/>
<keyword evidence="1" id="KW-1133">Transmembrane helix</keyword>
<keyword evidence="1" id="KW-0812">Transmembrane</keyword>
<dbReference type="RefSeq" id="WP_125242669.1">
    <property type="nucleotide sequence ID" value="NZ_RSED01000005.1"/>
</dbReference>
<feature type="transmembrane region" description="Helical" evidence="1">
    <location>
        <begin position="6"/>
        <end position="27"/>
    </location>
</feature>
<feature type="transmembrane region" description="Helical" evidence="1">
    <location>
        <begin position="47"/>
        <end position="66"/>
    </location>
</feature>
<keyword evidence="1" id="KW-0472">Membrane</keyword>
<evidence type="ECO:0000313" key="3">
    <source>
        <dbReference type="Proteomes" id="UP000269265"/>
    </source>
</evidence>
<name>A0A3R8S3W2_9BURK</name>
<reference evidence="2 3" key="1">
    <citation type="submission" date="2018-12" db="EMBL/GenBank/DDBJ databases">
        <title>The whole draft genome of Aquabacterium sp. SJQ9.</title>
        <authorList>
            <person name="Sun L."/>
            <person name="Gao X."/>
            <person name="Chen W."/>
            <person name="Huang K."/>
        </authorList>
    </citation>
    <scope>NUCLEOTIDE SEQUENCE [LARGE SCALE GENOMIC DNA]</scope>
    <source>
        <strain evidence="2 3">SJQ9</strain>
    </source>
</reference>
<keyword evidence="3" id="KW-1185">Reference proteome</keyword>
<comment type="caution">
    <text evidence="2">The sequence shown here is derived from an EMBL/GenBank/DDBJ whole genome shotgun (WGS) entry which is preliminary data.</text>
</comment>
<protein>
    <submittedName>
        <fullName evidence="2">DUF2214 family protein</fullName>
    </submittedName>
</protein>
<proteinExistence type="predicted"/>
<feature type="transmembrane region" description="Helical" evidence="1">
    <location>
        <begin position="131"/>
        <end position="149"/>
    </location>
</feature>
<dbReference type="Proteomes" id="UP000269265">
    <property type="component" value="Unassembled WGS sequence"/>
</dbReference>
<dbReference type="AlphaFoldDB" id="A0A3R8S3W2"/>
<dbReference type="Pfam" id="PF09980">
    <property type="entry name" value="DUF2214"/>
    <property type="match status" value="1"/>
</dbReference>
<accession>A0A3R8S3W2</accession>
<evidence type="ECO:0000313" key="2">
    <source>
        <dbReference type="EMBL" id="RRS04851.1"/>
    </source>
</evidence>
<evidence type="ECO:0000256" key="1">
    <source>
        <dbReference type="SAM" id="Phobius"/>
    </source>
</evidence>
<dbReference type="InterPro" id="IPR018706">
    <property type="entry name" value="DUF2214_membrane"/>
</dbReference>
<sequence>MLTESLLAYAHFVAILTLVVFITSEAALCRPEWINAAVVRRLARVDIIYMVAAIAVLATGFARTYWGVKGFGWYWHQPLLHIKVTLFVIVGLISIAPTRAFIRWRKALDANGALPPEAEVRKVRKLIMVQAHLVMLIPLAAVLLARGVWAR</sequence>
<feature type="transmembrane region" description="Helical" evidence="1">
    <location>
        <begin position="78"/>
        <end position="96"/>
    </location>
</feature>